<protein>
    <submittedName>
        <fullName evidence="5">Putative DNA-binding transcriptional regulator YafY</fullName>
    </submittedName>
</protein>
<dbReference type="PANTHER" id="PTHR34580">
    <property type="match status" value="1"/>
</dbReference>
<dbReference type="InterPro" id="IPR036388">
    <property type="entry name" value="WH-like_DNA-bd_sf"/>
</dbReference>
<dbReference type="GO" id="GO:0003677">
    <property type="term" value="F:DNA binding"/>
    <property type="evidence" value="ECO:0007669"/>
    <property type="project" value="UniProtKB-KW"/>
</dbReference>
<dbReference type="InterPro" id="IPR036390">
    <property type="entry name" value="WH_DNA-bd_sf"/>
</dbReference>
<accession>A0A561SRZ9</accession>
<dbReference type="Proteomes" id="UP000321261">
    <property type="component" value="Unassembled WGS sequence"/>
</dbReference>
<evidence type="ECO:0000313" key="6">
    <source>
        <dbReference type="Proteomes" id="UP000321261"/>
    </source>
</evidence>
<reference evidence="5 6" key="1">
    <citation type="submission" date="2019-06" db="EMBL/GenBank/DDBJ databases">
        <title>Sequencing the genomes of 1000 actinobacteria strains.</title>
        <authorList>
            <person name="Klenk H.-P."/>
        </authorList>
    </citation>
    <scope>NUCLEOTIDE SEQUENCE [LARGE SCALE GENOMIC DNA]</scope>
    <source>
        <strain evidence="5 6">DSM 45671</strain>
    </source>
</reference>
<dbReference type="GO" id="GO:0003700">
    <property type="term" value="F:DNA-binding transcription factor activity"/>
    <property type="evidence" value="ECO:0007669"/>
    <property type="project" value="InterPro"/>
</dbReference>
<dbReference type="Gene3D" id="1.10.10.10">
    <property type="entry name" value="Winged helix-like DNA-binding domain superfamily/Winged helix DNA-binding domain"/>
    <property type="match status" value="1"/>
</dbReference>
<name>A0A561SRZ9_9PSEU</name>
<gene>
    <name evidence="5" type="ORF">FHX44_113562</name>
</gene>
<dbReference type="InterPro" id="IPR026881">
    <property type="entry name" value="WYL_dom"/>
</dbReference>
<feature type="domain" description="HTH deoR-type" evidence="4">
    <location>
        <begin position="5"/>
        <end position="60"/>
    </location>
</feature>
<evidence type="ECO:0000256" key="3">
    <source>
        <dbReference type="ARBA" id="ARBA00023163"/>
    </source>
</evidence>
<dbReference type="PIRSF" id="PIRSF016838">
    <property type="entry name" value="PafC"/>
    <property type="match status" value="1"/>
</dbReference>
<dbReference type="PANTHER" id="PTHR34580:SF3">
    <property type="entry name" value="PROTEIN PAFB"/>
    <property type="match status" value="1"/>
</dbReference>
<dbReference type="InterPro" id="IPR028349">
    <property type="entry name" value="PafC-like"/>
</dbReference>
<dbReference type="EMBL" id="VIWU01000001">
    <property type="protein sequence ID" value="TWF77649.1"/>
    <property type="molecule type" value="Genomic_DNA"/>
</dbReference>
<sequence>MGTDPSRRMLALLSTLQDGRTWSGADLASRLGTSPRTLRRDIDRLRELGYPVQARPGPGGHYQLVAGTAMPPLLLDDDEAVAIAVGLRLAAGGRTRIDDEEGAASRALRKLEQVLPARLRRKVTALHRATETAPAPGAAVSTRLLSLVGTAAEQHERLVFGYRSRDGEPTERRVEPYRQVLADRSWYLLGWDLDRGDWRTFRLDRVTGARTTGERFTPRELPAESAAAYLDARLKAPRHRAVLTFIAPYRQMIDRLAHQDGTLERIDDDRCRYTTWVDSFEWLAVTTAILGVEFRVEEPAGFAEYCAGLRDRLGRAVT</sequence>
<keyword evidence="6" id="KW-1185">Reference proteome</keyword>
<dbReference type="InterPro" id="IPR013196">
    <property type="entry name" value="HTH_11"/>
</dbReference>
<organism evidence="5 6">
    <name type="scientific">Pseudonocardia hierapolitana</name>
    <dbReference type="NCBI Taxonomy" id="1128676"/>
    <lineage>
        <taxon>Bacteria</taxon>
        <taxon>Bacillati</taxon>
        <taxon>Actinomycetota</taxon>
        <taxon>Actinomycetes</taxon>
        <taxon>Pseudonocardiales</taxon>
        <taxon>Pseudonocardiaceae</taxon>
        <taxon>Pseudonocardia</taxon>
    </lineage>
</organism>
<proteinExistence type="predicted"/>
<dbReference type="RefSeq" id="WP_212612528.1">
    <property type="nucleotide sequence ID" value="NZ_VIWU01000001.1"/>
</dbReference>
<keyword evidence="2 5" id="KW-0238">DNA-binding</keyword>
<evidence type="ECO:0000313" key="5">
    <source>
        <dbReference type="EMBL" id="TWF77649.1"/>
    </source>
</evidence>
<evidence type="ECO:0000256" key="1">
    <source>
        <dbReference type="ARBA" id="ARBA00023015"/>
    </source>
</evidence>
<dbReference type="InterPro" id="IPR001034">
    <property type="entry name" value="DeoR_HTH"/>
</dbReference>
<keyword evidence="1" id="KW-0805">Transcription regulation</keyword>
<dbReference type="AlphaFoldDB" id="A0A561SRZ9"/>
<evidence type="ECO:0000256" key="2">
    <source>
        <dbReference type="ARBA" id="ARBA00023125"/>
    </source>
</evidence>
<comment type="caution">
    <text evidence="5">The sequence shown here is derived from an EMBL/GenBank/DDBJ whole genome shotgun (WGS) entry which is preliminary data.</text>
</comment>
<dbReference type="PROSITE" id="PS51000">
    <property type="entry name" value="HTH_DEOR_2"/>
    <property type="match status" value="1"/>
</dbReference>
<dbReference type="InterPro" id="IPR018356">
    <property type="entry name" value="Tscrpt_reg_HTH_DeoR_CS"/>
</dbReference>
<dbReference type="SUPFAM" id="SSF46785">
    <property type="entry name" value="Winged helix' DNA-binding domain"/>
    <property type="match status" value="1"/>
</dbReference>
<evidence type="ECO:0000259" key="4">
    <source>
        <dbReference type="PROSITE" id="PS51000"/>
    </source>
</evidence>
<dbReference type="PROSITE" id="PS52050">
    <property type="entry name" value="WYL"/>
    <property type="match status" value="1"/>
</dbReference>
<dbReference type="Pfam" id="PF13280">
    <property type="entry name" value="WYL"/>
    <property type="match status" value="1"/>
</dbReference>
<dbReference type="InterPro" id="IPR051534">
    <property type="entry name" value="CBASS_pafABC_assoc_protein"/>
</dbReference>
<dbReference type="PROSITE" id="PS00894">
    <property type="entry name" value="HTH_DEOR_1"/>
    <property type="match status" value="1"/>
</dbReference>
<keyword evidence="3" id="KW-0804">Transcription</keyword>
<dbReference type="Pfam" id="PF08279">
    <property type="entry name" value="HTH_11"/>
    <property type="match status" value="1"/>
</dbReference>